<reference evidence="2 3" key="1">
    <citation type="submission" date="2019-03" db="EMBL/GenBank/DDBJ databases">
        <title>Whole genome sequence of Arthrobacter sp JH1-1.</title>
        <authorList>
            <person name="Trinh H.N."/>
        </authorList>
    </citation>
    <scope>NUCLEOTIDE SEQUENCE [LARGE SCALE GENOMIC DNA]</scope>
    <source>
        <strain evidence="2 3">JH1-1</strain>
    </source>
</reference>
<name>A0A4R5KEK6_9MICC</name>
<dbReference type="AlphaFoldDB" id="A0A4R5KEK6"/>
<protein>
    <submittedName>
        <fullName evidence="2">Uncharacterized protein</fullName>
    </submittedName>
</protein>
<dbReference type="RefSeq" id="WP_133205177.1">
    <property type="nucleotide sequence ID" value="NZ_SMRU01000018.1"/>
</dbReference>
<proteinExistence type="predicted"/>
<dbReference type="Proteomes" id="UP000295511">
    <property type="component" value="Unassembled WGS sequence"/>
</dbReference>
<keyword evidence="3" id="KW-1185">Reference proteome</keyword>
<organism evidence="2 3">
    <name type="scientific">Arthrobacter terricola</name>
    <dbReference type="NCBI Taxonomy" id="2547396"/>
    <lineage>
        <taxon>Bacteria</taxon>
        <taxon>Bacillati</taxon>
        <taxon>Actinomycetota</taxon>
        <taxon>Actinomycetes</taxon>
        <taxon>Micrococcales</taxon>
        <taxon>Micrococcaceae</taxon>
        <taxon>Arthrobacter</taxon>
    </lineage>
</organism>
<comment type="caution">
    <text evidence="2">The sequence shown here is derived from an EMBL/GenBank/DDBJ whole genome shotgun (WGS) entry which is preliminary data.</text>
</comment>
<feature type="compositionally biased region" description="Basic and acidic residues" evidence="1">
    <location>
        <begin position="63"/>
        <end position="74"/>
    </location>
</feature>
<feature type="compositionally biased region" description="Gly residues" evidence="1">
    <location>
        <begin position="52"/>
        <end position="62"/>
    </location>
</feature>
<dbReference type="EMBL" id="SMRU01000018">
    <property type="protein sequence ID" value="TDF93673.1"/>
    <property type="molecule type" value="Genomic_DNA"/>
</dbReference>
<sequence>MSKNPSSLETCEPATASITLQWATRKHSRTLTLGQPGTGDLPPGGIPSAGDGLAGAGLAGGRSGDDGEGTRSRV</sequence>
<accession>A0A4R5KEK6</accession>
<gene>
    <name evidence="2" type="ORF">E1809_15700</name>
</gene>
<evidence type="ECO:0000313" key="3">
    <source>
        <dbReference type="Proteomes" id="UP000295511"/>
    </source>
</evidence>
<evidence type="ECO:0000256" key="1">
    <source>
        <dbReference type="SAM" id="MobiDB-lite"/>
    </source>
</evidence>
<feature type="region of interest" description="Disordered" evidence="1">
    <location>
        <begin position="29"/>
        <end position="74"/>
    </location>
</feature>
<evidence type="ECO:0000313" key="2">
    <source>
        <dbReference type="EMBL" id="TDF93673.1"/>
    </source>
</evidence>